<sequence length="177" mass="20465">MNMRARLCKRLDCPHNISLSIQVVNCSTPANYFHVIRRQCKMDFRKPLIIFTPKSLLRLPAAKSALEDMSEGTSFRRCILEDGAASKNPEGVKKLILCTGKVYYDLIKARDEKKLDSDIAITRVEQLCPFPFDYIKEETEKYRNAEITWTQEEPKNMGYWSYVKPRIETATGHAKKV</sequence>
<dbReference type="InterPro" id="IPR031717">
    <property type="entry name" value="ODO-1/KGD_C"/>
</dbReference>
<dbReference type="PANTHER" id="PTHR23152">
    <property type="entry name" value="2-OXOGLUTARATE DEHYDROGENASE"/>
    <property type="match status" value="1"/>
</dbReference>
<dbReference type="Gene3D" id="3.40.50.11610">
    <property type="entry name" value="Multifunctional 2-oxoglutarate metabolism enzyme, C-terminal domain"/>
    <property type="match status" value="1"/>
</dbReference>
<comment type="similarity">
    <text evidence="2">Belongs to the alpha-ketoglutarate dehydrogenase family.</text>
</comment>
<evidence type="ECO:0000259" key="6">
    <source>
        <dbReference type="Pfam" id="PF16870"/>
    </source>
</evidence>
<dbReference type="Proteomes" id="UP001152795">
    <property type="component" value="Unassembled WGS sequence"/>
</dbReference>
<dbReference type="GO" id="GO:0004591">
    <property type="term" value="F:oxoglutarate dehydrogenase (succinyl-transferring) activity"/>
    <property type="evidence" value="ECO:0007669"/>
    <property type="project" value="TreeGrafter"/>
</dbReference>
<proteinExistence type="inferred from homology"/>
<feature type="domain" description="Transketolase-like pyrimidine-binding" evidence="5">
    <location>
        <begin position="21"/>
        <end position="58"/>
    </location>
</feature>
<feature type="non-terminal residue" evidence="7">
    <location>
        <position position="177"/>
    </location>
</feature>
<dbReference type="InterPro" id="IPR042179">
    <property type="entry name" value="KGD_C_sf"/>
</dbReference>
<gene>
    <name evidence="7" type="ORF">PACLA_8A046841</name>
</gene>
<protein>
    <submittedName>
        <fullName evidence="7">2-oxoglutarate dehydrogenase, mitochondrial-like</fullName>
    </submittedName>
</protein>
<name>A0A6S7KXF4_PARCT</name>
<evidence type="ECO:0000259" key="5">
    <source>
        <dbReference type="Pfam" id="PF02779"/>
    </source>
</evidence>
<dbReference type="Pfam" id="PF02779">
    <property type="entry name" value="Transket_pyr"/>
    <property type="match status" value="1"/>
</dbReference>
<dbReference type="InterPro" id="IPR005475">
    <property type="entry name" value="Transketolase-like_Pyr-bd"/>
</dbReference>
<dbReference type="GO" id="GO:0045252">
    <property type="term" value="C:oxoglutarate dehydrogenase complex"/>
    <property type="evidence" value="ECO:0007669"/>
    <property type="project" value="TreeGrafter"/>
</dbReference>
<evidence type="ECO:0000256" key="2">
    <source>
        <dbReference type="ARBA" id="ARBA00006936"/>
    </source>
</evidence>
<comment type="caution">
    <text evidence="7">The sequence shown here is derived from an EMBL/GenBank/DDBJ whole genome shotgun (WGS) entry which is preliminary data.</text>
</comment>
<dbReference type="InterPro" id="IPR029061">
    <property type="entry name" value="THDP-binding"/>
</dbReference>
<dbReference type="OrthoDB" id="413077at2759"/>
<dbReference type="GO" id="GO:0030976">
    <property type="term" value="F:thiamine pyrophosphate binding"/>
    <property type="evidence" value="ECO:0007669"/>
    <property type="project" value="InterPro"/>
</dbReference>
<evidence type="ECO:0000313" key="7">
    <source>
        <dbReference type="EMBL" id="CAB4045741.1"/>
    </source>
</evidence>
<evidence type="ECO:0000256" key="3">
    <source>
        <dbReference type="ARBA" id="ARBA00023002"/>
    </source>
</evidence>
<keyword evidence="8" id="KW-1185">Reference proteome</keyword>
<dbReference type="InterPro" id="IPR011603">
    <property type="entry name" value="2oxoglutarate_DH_E1"/>
</dbReference>
<dbReference type="Gene3D" id="3.40.50.12470">
    <property type="match status" value="1"/>
</dbReference>
<comment type="cofactor">
    <cofactor evidence="1">
        <name>thiamine diphosphate</name>
        <dbReference type="ChEBI" id="CHEBI:58937"/>
    </cofactor>
</comment>
<dbReference type="GO" id="GO:0006099">
    <property type="term" value="P:tricarboxylic acid cycle"/>
    <property type="evidence" value="ECO:0007669"/>
    <property type="project" value="TreeGrafter"/>
</dbReference>
<evidence type="ECO:0000313" key="8">
    <source>
        <dbReference type="Proteomes" id="UP001152795"/>
    </source>
</evidence>
<dbReference type="Pfam" id="PF16870">
    <property type="entry name" value="OxoGdeHyase_C"/>
    <property type="match status" value="1"/>
</dbReference>
<dbReference type="EMBL" id="CACRXK020041566">
    <property type="protein sequence ID" value="CAB4045741.1"/>
    <property type="molecule type" value="Genomic_DNA"/>
</dbReference>
<dbReference type="AlphaFoldDB" id="A0A6S7KXF4"/>
<keyword evidence="4" id="KW-0786">Thiamine pyrophosphate</keyword>
<evidence type="ECO:0000256" key="1">
    <source>
        <dbReference type="ARBA" id="ARBA00001964"/>
    </source>
</evidence>
<organism evidence="7 8">
    <name type="scientific">Paramuricea clavata</name>
    <name type="common">Red gorgonian</name>
    <name type="synonym">Violescent sea-whip</name>
    <dbReference type="NCBI Taxonomy" id="317549"/>
    <lineage>
        <taxon>Eukaryota</taxon>
        <taxon>Metazoa</taxon>
        <taxon>Cnidaria</taxon>
        <taxon>Anthozoa</taxon>
        <taxon>Octocorallia</taxon>
        <taxon>Malacalcyonacea</taxon>
        <taxon>Plexauridae</taxon>
        <taxon>Paramuricea</taxon>
    </lineage>
</organism>
<accession>A0A6S7KXF4</accession>
<dbReference type="GO" id="GO:0005739">
    <property type="term" value="C:mitochondrion"/>
    <property type="evidence" value="ECO:0007669"/>
    <property type="project" value="TreeGrafter"/>
</dbReference>
<dbReference type="SUPFAM" id="SSF52518">
    <property type="entry name" value="Thiamin diphosphate-binding fold (THDP-binding)"/>
    <property type="match status" value="1"/>
</dbReference>
<feature type="domain" description="2-oxoglutarate dehydrogenase E1 component/KDG C-terminal" evidence="6">
    <location>
        <begin position="63"/>
        <end position="174"/>
    </location>
</feature>
<evidence type="ECO:0000256" key="4">
    <source>
        <dbReference type="ARBA" id="ARBA00023052"/>
    </source>
</evidence>
<keyword evidence="3" id="KW-0560">Oxidoreductase</keyword>
<dbReference type="PANTHER" id="PTHR23152:SF4">
    <property type="entry name" value="2-OXOADIPATE DEHYDROGENASE COMPLEX COMPONENT E1"/>
    <property type="match status" value="1"/>
</dbReference>
<reference evidence="7" key="1">
    <citation type="submission" date="2020-04" db="EMBL/GenBank/DDBJ databases">
        <authorList>
            <person name="Alioto T."/>
            <person name="Alioto T."/>
            <person name="Gomez Garrido J."/>
        </authorList>
    </citation>
    <scope>NUCLEOTIDE SEQUENCE</scope>
    <source>
        <strain evidence="7">A484AB</strain>
    </source>
</reference>